<comment type="caution">
    <text evidence="7">The sequence shown here is derived from an EMBL/GenBank/DDBJ whole genome shotgun (WGS) entry which is preliminary data.</text>
</comment>
<dbReference type="eggNOG" id="COG0778">
    <property type="taxonomic scope" value="Bacteria"/>
</dbReference>
<dbReference type="InterPro" id="IPR029479">
    <property type="entry name" value="Nitroreductase"/>
</dbReference>
<evidence type="ECO:0000259" key="6">
    <source>
        <dbReference type="Pfam" id="PF00881"/>
    </source>
</evidence>
<dbReference type="GO" id="GO:0016491">
    <property type="term" value="F:oxidoreductase activity"/>
    <property type="evidence" value="ECO:0007669"/>
    <property type="project" value="UniProtKB-KW"/>
</dbReference>
<dbReference type="PANTHER" id="PTHR43673:SF2">
    <property type="entry name" value="NITROREDUCTASE"/>
    <property type="match status" value="1"/>
</dbReference>
<comment type="cofactor">
    <cofactor evidence="1">
        <name>FMN</name>
        <dbReference type="ChEBI" id="CHEBI:58210"/>
    </cofactor>
</comment>
<organism evidence="7 8">
    <name type="scientific">Endozoicomonas elysicola</name>
    <dbReference type="NCBI Taxonomy" id="305900"/>
    <lineage>
        <taxon>Bacteria</taxon>
        <taxon>Pseudomonadati</taxon>
        <taxon>Pseudomonadota</taxon>
        <taxon>Gammaproteobacteria</taxon>
        <taxon>Oceanospirillales</taxon>
        <taxon>Endozoicomonadaceae</taxon>
        <taxon>Endozoicomonas</taxon>
    </lineage>
</organism>
<keyword evidence="5" id="KW-0560">Oxidoreductase</keyword>
<gene>
    <name evidence="7" type="ORF">GV64_05090</name>
</gene>
<protein>
    <recommendedName>
        <fullName evidence="6">Nitroreductase domain-containing protein</fullName>
    </recommendedName>
</protein>
<proteinExistence type="inferred from homology"/>
<keyword evidence="4" id="KW-0288">FMN</keyword>
<reference evidence="7 8" key="1">
    <citation type="submission" date="2014-06" db="EMBL/GenBank/DDBJ databases">
        <title>Whole Genome Sequences of Three Symbiotic Endozoicomonas Bacteria.</title>
        <authorList>
            <person name="Neave M.J."/>
            <person name="Apprill A."/>
            <person name="Voolstra C.R."/>
        </authorList>
    </citation>
    <scope>NUCLEOTIDE SEQUENCE [LARGE SCALE GENOMIC DNA]</scope>
    <source>
        <strain evidence="7 8">DSM 22380</strain>
    </source>
</reference>
<feature type="domain" description="Nitroreductase" evidence="6">
    <location>
        <begin position="11"/>
        <end position="200"/>
    </location>
</feature>
<dbReference type="InterPro" id="IPR000415">
    <property type="entry name" value="Nitroreductase-like"/>
</dbReference>
<evidence type="ECO:0000256" key="3">
    <source>
        <dbReference type="ARBA" id="ARBA00022630"/>
    </source>
</evidence>
<dbReference type="Proteomes" id="UP000027997">
    <property type="component" value="Unassembled WGS sequence"/>
</dbReference>
<evidence type="ECO:0000256" key="1">
    <source>
        <dbReference type="ARBA" id="ARBA00001917"/>
    </source>
</evidence>
<sequence length="226" mass="25323">MNSPTVTEALQTRKSIRAFSRQPVELSVVQEVLELAALSPSGGNVQPWKVDVLTENALRELAQKVQIAVQSSGGKTEPEFPTYPENMVDPYNNRRKDCGEVMYEALNIPREDKMQRMMQTLRNFEFFGAPVGIIITAHQQMGMPQAMDIGIFMQSIMLLASERGLDTCPQVSWSIFPQPVKEYLGLSDDRKVMAGMCLGYKNNDEAVNNISQPRATLNEFASFHGF</sequence>
<accession>A0A081K7S5</accession>
<dbReference type="EMBL" id="JOJP01000001">
    <property type="protein sequence ID" value="KEI70201.1"/>
    <property type="molecule type" value="Genomic_DNA"/>
</dbReference>
<keyword evidence="3" id="KW-0285">Flavoprotein</keyword>
<keyword evidence="8" id="KW-1185">Reference proteome</keyword>
<name>A0A081K7S5_9GAMM</name>
<dbReference type="Gene3D" id="3.40.109.10">
    <property type="entry name" value="NADH Oxidase"/>
    <property type="match status" value="1"/>
</dbReference>
<dbReference type="PANTHER" id="PTHR43673">
    <property type="entry name" value="NAD(P)H NITROREDUCTASE YDGI-RELATED"/>
    <property type="match status" value="1"/>
</dbReference>
<evidence type="ECO:0000313" key="8">
    <source>
        <dbReference type="Proteomes" id="UP000027997"/>
    </source>
</evidence>
<comment type="similarity">
    <text evidence="2">Belongs to the nitroreductase family.</text>
</comment>
<dbReference type="SUPFAM" id="SSF55469">
    <property type="entry name" value="FMN-dependent nitroreductase-like"/>
    <property type="match status" value="1"/>
</dbReference>
<dbReference type="RefSeq" id="WP_020584043.1">
    <property type="nucleotide sequence ID" value="NZ_JOJP01000001.1"/>
</dbReference>
<dbReference type="AlphaFoldDB" id="A0A081K7S5"/>
<evidence type="ECO:0000313" key="7">
    <source>
        <dbReference type="EMBL" id="KEI70201.1"/>
    </source>
</evidence>
<dbReference type="Pfam" id="PF00881">
    <property type="entry name" value="Nitroreductase"/>
    <property type="match status" value="1"/>
</dbReference>
<evidence type="ECO:0000256" key="4">
    <source>
        <dbReference type="ARBA" id="ARBA00022643"/>
    </source>
</evidence>
<dbReference type="CDD" id="cd02136">
    <property type="entry name" value="PnbA_NfnB-like"/>
    <property type="match status" value="1"/>
</dbReference>
<evidence type="ECO:0000256" key="5">
    <source>
        <dbReference type="ARBA" id="ARBA00023002"/>
    </source>
</evidence>
<evidence type="ECO:0000256" key="2">
    <source>
        <dbReference type="ARBA" id="ARBA00007118"/>
    </source>
</evidence>
<dbReference type="STRING" id="305900.GV64_05090"/>